<dbReference type="RefSeq" id="WP_151666053.1">
    <property type="nucleotide sequence ID" value="NZ_WBVO01000001.1"/>
</dbReference>
<proteinExistence type="predicted"/>
<protein>
    <submittedName>
        <fullName evidence="2">DUF4835 family protein</fullName>
    </submittedName>
</protein>
<dbReference type="InterPro" id="IPR032274">
    <property type="entry name" value="DUF4835"/>
</dbReference>
<gene>
    <name evidence="2" type="ORF">F8C67_01685</name>
</gene>
<evidence type="ECO:0000313" key="2">
    <source>
        <dbReference type="EMBL" id="KAB2814473.1"/>
    </source>
</evidence>
<evidence type="ECO:0000256" key="1">
    <source>
        <dbReference type="SAM" id="SignalP"/>
    </source>
</evidence>
<organism evidence="2 3">
    <name type="scientific">Phaeocystidibacter luteus</name>
    <dbReference type="NCBI Taxonomy" id="911197"/>
    <lineage>
        <taxon>Bacteria</taxon>
        <taxon>Pseudomonadati</taxon>
        <taxon>Bacteroidota</taxon>
        <taxon>Flavobacteriia</taxon>
        <taxon>Flavobacteriales</taxon>
        <taxon>Phaeocystidibacteraceae</taxon>
        <taxon>Phaeocystidibacter</taxon>
    </lineage>
</organism>
<dbReference type="EMBL" id="WBVO01000001">
    <property type="protein sequence ID" value="KAB2814473.1"/>
    <property type="molecule type" value="Genomic_DNA"/>
</dbReference>
<dbReference type="Proteomes" id="UP000468650">
    <property type="component" value="Unassembled WGS sequence"/>
</dbReference>
<name>A0A6N6RLM3_9FLAO</name>
<feature type="signal peptide" evidence="1">
    <location>
        <begin position="1"/>
        <end position="20"/>
    </location>
</feature>
<evidence type="ECO:0000313" key="3">
    <source>
        <dbReference type="Proteomes" id="UP000468650"/>
    </source>
</evidence>
<sequence>MLKKAIALIAVFFTALSLQAQEIQATVRVTAPSVQITDKSIFTNLETRLTEFMNGRKWTELEYQPEERITCTFVFVIDQYDQQSGRFSGQLQLNYSRPIYNSTYQSPVLNWIDPYIQFTYVEGSPIDYVENQHLSNLTSILAFYAYVFIGLDHDTYAPGAGEPFYVKAQTITAAAQNDNSATGWRSFDSNRNRYWMVDNLLNPAFDQVSNTLYQYHRLGLDKMYDQDQQEAAKQAIKNSLMALKDVYQRRPGSFLIQLFMEAKSDEIISIFSNGPSMQVSDLVEVLQQIDGPRSSDYDAILQAGN</sequence>
<dbReference type="AlphaFoldDB" id="A0A6N6RLM3"/>
<keyword evidence="3" id="KW-1185">Reference proteome</keyword>
<dbReference type="Pfam" id="PF16119">
    <property type="entry name" value="DUF4835"/>
    <property type="match status" value="1"/>
</dbReference>
<feature type="chain" id="PRO_5026877880" evidence="1">
    <location>
        <begin position="21"/>
        <end position="305"/>
    </location>
</feature>
<dbReference type="OrthoDB" id="9773381at2"/>
<reference evidence="2 3" key="1">
    <citation type="submission" date="2019-09" db="EMBL/GenBank/DDBJ databases">
        <title>Genomes of family Cryomorphaceae.</title>
        <authorList>
            <person name="Bowman J.P."/>
        </authorList>
    </citation>
    <scope>NUCLEOTIDE SEQUENCE [LARGE SCALE GENOMIC DNA]</scope>
    <source>
        <strain evidence="2 3">LMG 25704</strain>
    </source>
</reference>
<comment type="caution">
    <text evidence="2">The sequence shown here is derived from an EMBL/GenBank/DDBJ whole genome shotgun (WGS) entry which is preliminary data.</text>
</comment>
<keyword evidence="1" id="KW-0732">Signal</keyword>
<accession>A0A6N6RLM3</accession>